<reference evidence="2" key="1">
    <citation type="journal article" date="2023" name="G3 (Bethesda)">
        <title>A reference genome for the long-term kleptoplast-retaining sea slug Elysia crispata morphotype clarki.</title>
        <authorList>
            <person name="Eastman K.E."/>
            <person name="Pendleton A.L."/>
            <person name="Shaikh M.A."/>
            <person name="Suttiyut T."/>
            <person name="Ogas R."/>
            <person name="Tomko P."/>
            <person name="Gavelis G."/>
            <person name="Widhalm J.R."/>
            <person name="Wisecaver J.H."/>
        </authorList>
    </citation>
    <scope>NUCLEOTIDE SEQUENCE</scope>
    <source>
        <strain evidence="2">ECLA1</strain>
    </source>
</reference>
<gene>
    <name evidence="2" type="ORF">RRG08_037608</name>
</gene>
<dbReference type="EMBL" id="JAWDGP010006239">
    <property type="protein sequence ID" value="KAK3744992.1"/>
    <property type="molecule type" value="Genomic_DNA"/>
</dbReference>
<accession>A0AAE1CYG1</accession>
<proteinExistence type="predicted"/>
<protein>
    <submittedName>
        <fullName evidence="2">Uncharacterized protein</fullName>
    </submittedName>
</protein>
<comment type="caution">
    <text evidence="2">The sequence shown here is derived from an EMBL/GenBank/DDBJ whole genome shotgun (WGS) entry which is preliminary data.</text>
</comment>
<organism evidence="2 3">
    <name type="scientific">Elysia crispata</name>
    <name type="common">lettuce slug</name>
    <dbReference type="NCBI Taxonomy" id="231223"/>
    <lineage>
        <taxon>Eukaryota</taxon>
        <taxon>Metazoa</taxon>
        <taxon>Spiralia</taxon>
        <taxon>Lophotrochozoa</taxon>
        <taxon>Mollusca</taxon>
        <taxon>Gastropoda</taxon>
        <taxon>Heterobranchia</taxon>
        <taxon>Euthyneura</taxon>
        <taxon>Panpulmonata</taxon>
        <taxon>Sacoglossa</taxon>
        <taxon>Placobranchoidea</taxon>
        <taxon>Plakobranchidae</taxon>
        <taxon>Elysia</taxon>
    </lineage>
</organism>
<evidence type="ECO:0000313" key="3">
    <source>
        <dbReference type="Proteomes" id="UP001283361"/>
    </source>
</evidence>
<evidence type="ECO:0000313" key="2">
    <source>
        <dbReference type="EMBL" id="KAK3744992.1"/>
    </source>
</evidence>
<dbReference type="Proteomes" id="UP001283361">
    <property type="component" value="Unassembled WGS sequence"/>
</dbReference>
<dbReference type="AlphaFoldDB" id="A0AAE1CYG1"/>
<keyword evidence="3" id="KW-1185">Reference proteome</keyword>
<feature type="compositionally biased region" description="Basic residues" evidence="1">
    <location>
        <begin position="24"/>
        <end position="33"/>
    </location>
</feature>
<feature type="region of interest" description="Disordered" evidence="1">
    <location>
        <begin position="24"/>
        <end position="82"/>
    </location>
</feature>
<evidence type="ECO:0000256" key="1">
    <source>
        <dbReference type="SAM" id="MobiDB-lite"/>
    </source>
</evidence>
<name>A0AAE1CYG1_9GAST</name>
<feature type="compositionally biased region" description="Basic and acidic residues" evidence="1">
    <location>
        <begin position="57"/>
        <end position="69"/>
    </location>
</feature>
<sequence>MSTTPCPLDSSHDYSLQITCSYGGKRKTGRRHCGASGVQAAHSHRDDSFKNKPGSRQGEHQRNQIDRSWGHRPAGTSGNENDRRIQNLIDDIKAGASLVLSRYVIMTLQALDATSRDTYTQH</sequence>